<keyword evidence="1" id="KW-1133">Transmembrane helix</keyword>
<evidence type="ECO:0000256" key="1">
    <source>
        <dbReference type="SAM" id="Phobius"/>
    </source>
</evidence>
<name>A0AAD4LQ37_9AGAM</name>
<keyword evidence="1" id="KW-0472">Membrane</keyword>
<evidence type="ECO:0000313" key="2">
    <source>
        <dbReference type="EMBL" id="KAH8999436.1"/>
    </source>
</evidence>
<feature type="transmembrane region" description="Helical" evidence="1">
    <location>
        <begin position="129"/>
        <end position="153"/>
    </location>
</feature>
<dbReference type="EMBL" id="JAKELL010000004">
    <property type="protein sequence ID" value="KAH8999436.1"/>
    <property type="molecule type" value="Genomic_DNA"/>
</dbReference>
<feature type="transmembrane region" description="Helical" evidence="1">
    <location>
        <begin position="70"/>
        <end position="88"/>
    </location>
</feature>
<comment type="caution">
    <text evidence="2">The sequence shown here is derived from an EMBL/GenBank/DDBJ whole genome shotgun (WGS) entry which is preliminary data.</text>
</comment>
<evidence type="ECO:0008006" key="4">
    <source>
        <dbReference type="Google" id="ProtNLM"/>
    </source>
</evidence>
<feature type="transmembrane region" description="Helical" evidence="1">
    <location>
        <begin position="36"/>
        <end position="58"/>
    </location>
</feature>
<sequence>MTWLPTARLIAFATVSLFSLIVLALSADLIALTEPFFYYKFAALALATSIMTLFSVIPMFVVDIYRQGSVFSYIIVEIGWLSFLWVLWLSSGSYAAWTDDQLSIFGSSCGDLNFFGDNTFSRGCGEIKAIAAFSFLTWIILMGYTGVLLFLAIRAQERGHRVWKMSVREDTVLFEEAKSAGTPAQVPAIPASLPQSYPPVPTHGSVQV</sequence>
<dbReference type="AlphaFoldDB" id="A0AAD4LQ37"/>
<organism evidence="2 3">
    <name type="scientific">Lactarius akahatsu</name>
    <dbReference type="NCBI Taxonomy" id="416441"/>
    <lineage>
        <taxon>Eukaryota</taxon>
        <taxon>Fungi</taxon>
        <taxon>Dikarya</taxon>
        <taxon>Basidiomycota</taxon>
        <taxon>Agaricomycotina</taxon>
        <taxon>Agaricomycetes</taxon>
        <taxon>Russulales</taxon>
        <taxon>Russulaceae</taxon>
        <taxon>Lactarius</taxon>
    </lineage>
</organism>
<proteinExistence type="predicted"/>
<keyword evidence="3" id="KW-1185">Reference proteome</keyword>
<evidence type="ECO:0000313" key="3">
    <source>
        <dbReference type="Proteomes" id="UP001201163"/>
    </source>
</evidence>
<keyword evidence="1" id="KW-0812">Transmembrane</keyword>
<dbReference type="Proteomes" id="UP001201163">
    <property type="component" value="Unassembled WGS sequence"/>
</dbReference>
<reference evidence="2" key="1">
    <citation type="submission" date="2022-01" db="EMBL/GenBank/DDBJ databases">
        <title>Comparative genomics reveals a dynamic genome evolution in the ectomycorrhizal milk-cap (Lactarius) mushrooms.</title>
        <authorList>
            <consortium name="DOE Joint Genome Institute"/>
            <person name="Lebreton A."/>
            <person name="Tang N."/>
            <person name="Kuo A."/>
            <person name="LaButti K."/>
            <person name="Drula E."/>
            <person name="Barry K."/>
            <person name="Clum A."/>
            <person name="Lipzen A."/>
            <person name="Mousain D."/>
            <person name="Ng V."/>
            <person name="Wang R."/>
            <person name="Wang X."/>
            <person name="Dai Y."/>
            <person name="Henrissat B."/>
            <person name="Grigoriev I.V."/>
            <person name="Guerin-Laguette A."/>
            <person name="Yu F."/>
            <person name="Martin F.M."/>
        </authorList>
    </citation>
    <scope>NUCLEOTIDE SEQUENCE</scope>
    <source>
        <strain evidence="2">QP</strain>
    </source>
</reference>
<gene>
    <name evidence="2" type="ORF">EDB92DRAFT_1834129</name>
</gene>
<protein>
    <recommendedName>
        <fullName evidence="4">MARVEL domain-containing protein</fullName>
    </recommendedName>
</protein>
<accession>A0AAD4LQ37</accession>